<accession>A0A9P6GV16</accession>
<dbReference type="GO" id="GO:0003676">
    <property type="term" value="F:nucleic acid binding"/>
    <property type="evidence" value="ECO:0007669"/>
    <property type="project" value="InterPro"/>
</dbReference>
<keyword evidence="3" id="KW-1185">Reference proteome</keyword>
<name>A0A9P6GV16_9MICR</name>
<comment type="caution">
    <text evidence="2">The sequence shown here is derived from an EMBL/GenBank/DDBJ whole genome shotgun (WGS) entry which is preliminary data.</text>
</comment>
<dbReference type="GO" id="GO:0015074">
    <property type="term" value="P:DNA integration"/>
    <property type="evidence" value="ECO:0007669"/>
    <property type="project" value="InterPro"/>
</dbReference>
<dbReference type="GO" id="GO:0005634">
    <property type="term" value="C:nucleus"/>
    <property type="evidence" value="ECO:0007669"/>
    <property type="project" value="UniProtKB-ARBA"/>
</dbReference>
<dbReference type="EMBL" id="SBJO01000759">
    <property type="protein sequence ID" value="KAF9756188.1"/>
    <property type="molecule type" value="Genomic_DNA"/>
</dbReference>
<dbReference type="Gene3D" id="3.30.420.10">
    <property type="entry name" value="Ribonuclease H-like superfamily/Ribonuclease H"/>
    <property type="match status" value="1"/>
</dbReference>
<dbReference type="InterPro" id="IPR036397">
    <property type="entry name" value="RNaseH_sf"/>
</dbReference>
<dbReference type="PANTHER" id="PTHR37984:SF5">
    <property type="entry name" value="PROTEIN NYNRIN-LIKE"/>
    <property type="match status" value="1"/>
</dbReference>
<dbReference type="PROSITE" id="PS50994">
    <property type="entry name" value="INTEGRASE"/>
    <property type="match status" value="1"/>
</dbReference>
<protein>
    <submittedName>
        <fullName evidence="2">Gag-Pol polyprotein</fullName>
    </submittedName>
</protein>
<proteinExistence type="predicted"/>
<dbReference type="InterPro" id="IPR012337">
    <property type="entry name" value="RNaseH-like_sf"/>
</dbReference>
<feature type="domain" description="Integrase catalytic" evidence="1">
    <location>
        <begin position="1"/>
        <end position="138"/>
    </location>
</feature>
<evidence type="ECO:0000259" key="1">
    <source>
        <dbReference type="PROSITE" id="PS50994"/>
    </source>
</evidence>
<dbReference type="PANTHER" id="PTHR37984">
    <property type="entry name" value="PROTEIN CBG26694"/>
    <property type="match status" value="1"/>
</dbReference>
<organism evidence="2 3">
    <name type="scientific">Nosema granulosis</name>
    <dbReference type="NCBI Taxonomy" id="83296"/>
    <lineage>
        <taxon>Eukaryota</taxon>
        <taxon>Fungi</taxon>
        <taxon>Fungi incertae sedis</taxon>
        <taxon>Microsporidia</taxon>
        <taxon>Nosematidae</taxon>
        <taxon>Nosema</taxon>
    </lineage>
</organism>
<dbReference type="InterPro" id="IPR050951">
    <property type="entry name" value="Retrovirus_Pol_polyprotein"/>
</dbReference>
<evidence type="ECO:0000313" key="2">
    <source>
        <dbReference type="EMBL" id="KAF9756188.1"/>
    </source>
</evidence>
<evidence type="ECO:0000313" key="3">
    <source>
        <dbReference type="Proteomes" id="UP000740883"/>
    </source>
</evidence>
<sequence>MGPIPLNEFTTERNTEQVMILVIIDVFSKWKQIYPLNNITSREVIRKLDREWFQKWGRPNDLLSDQGKQFVSQEFTDYLVSNNIKHLVNSTYNPTGNSVVEREPQVIGSALRCLKNTNFETDILYAGKRGTCCLPLNI</sequence>
<dbReference type="Pfam" id="PF00665">
    <property type="entry name" value="rve"/>
    <property type="match status" value="1"/>
</dbReference>
<dbReference type="Proteomes" id="UP000740883">
    <property type="component" value="Unassembled WGS sequence"/>
</dbReference>
<dbReference type="InterPro" id="IPR001584">
    <property type="entry name" value="Integrase_cat-core"/>
</dbReference>
<dbReference type="AlphaFoldDB" id="A0A9P6GV16"/>
<gene>
    <name evidence="2" type="primary">gag-pol_8</name>
    <name evidence="2" type="ORF">NGRA_3277</name>
</gene>
<reference evidence="2 3" key="1">
    <citation type="journal article" date="2020" name="Genome Biol. Evol.">
        <title>Comparative genomics of strictly vertically transmitted, feminizing microsporidia endosymbionts of amphipod crustaceans.</title>
        <authorList>
            <person name="Cormier A."/>
            <person name="Chebbi M.A."/>
            <person name="Giraud I."/>
            <person name="Wattier R."/>
            <person name="Teixeira M."/>
            <person name="Gilbert C."/>
            <person name="Rigaud T."/>
            <person name="Cordaux R."/>
        </authorList>
    </citation>
    <scope>NUCLEOTIDE SEQUENCE [LARGE SCALE GENOMIC DNA]</scope>
    <source>
        <strain evidence="2 3">Ou3-Ou53</strain>
    </source>
</reference>
<dbReference type="SUPFAM" id="SSF53098">
    <property type="entry name" value="Ribonuclease H-like"/>
    <property type="match status" value="1"/>
</dbReference>
<dbReference type="OrthoDB" id="5592268at2759"/>